<name>A0A150WS95_BDEBC</name>
<evidence type="ECO:0000313" key="3">
    <source>
        <dbReference type="Proteomes" id="UP000075320"/>
    </source>
</evidence>
<protein>
    <submittedName>
        <fullName evidence="2">Uncharacterized protein</fullName>
    </submittedName>
</protein>
<dbReference type="RefSeq" id="WP_061834831.1">
    <property type="nucleotide sequence ID" value="NZ_LUKE01000001.1"/>
</dbReference>
<comment type="caution">
    <text evidence="2">The sequence shown here is derived from an EMBL/GenBank/DDBJ whole genome shotgun (WGS) entry which is preliminary data.</text>
</comment>
<reference evidence="2 3" key="1">
    <citation type="submission" date="2016-03" db="EMBL/GenBank/DDBJ databases">
        <authorList>
            <person name="Ploux O."/>
        </authorList>
    </citation>
    <scope>NUCLEOTIDE SEQUENCE [LARGE SCALE GENOMIC DNA]</scope>
    <source>
        <strain evidence="2 3">R0</strain>
    </source>
</reference>
<feature type="chain" id="PRO_5007573302" evidence="1">
    <location>
        <begin position="18"/>
        <end position="80"/>
    </location>
</feature>
<keyword evidence="1" id="KW-0732">Signal</keyword>
<gene>
    <name evidence="2" type="ORF">AZI86_09635</name>
</gene>
<dbReference type="OrthoDB" id="5296153at2"/>
<proteinExistence type="predicted"/>
<evidence type="ECO:0000313" key="2">
    <source>
        <dbReference type="EMBL" id="KYG67256.1"/>
    </source>
</evidence>
<keyword evidence="3" id="KW-1185">Reference proteome</keyword>
<sequence length="80" mass="9431">MRFFIVLLSMYSTVTFAAVDNFNSLIAETTHQEKRLHRKLLQTIQNTQYSIAYNDQIEKLQAHERAQKLEVPVTLIKYTE</sequence>
<organism evidence="2 3">
    <name type="scientific">Bdellovibrio bacteriovorus</name>
    <dbReference type="NCBI Taxonomy" id="959"/>
    <lineage>
        <taxon>Bacteria</taxon>
        <taxon>Pseudomonadati</taxon>
        <taxon>Bdellovibrionota</taxon>
        <taxon>Bdellovibrionia</taxon>
        <taxon>Bdellovibrionales</taxon>
        <taxon>Pseudobdellovibrionaceae</taxon>
        <taxon>Bdellovibrio</taxon>
    </lineage>
</organism>
<feature type="signal peptide" evidence="1">
    <location>
        <begin position="1"/>
        <end position="17"/>
    </location>
</feature>
<evidence type="ECO:0000256" key="1">
    <source>
        <dbReference type="SAM" id="SignalP"/>
    </source>
</evidence>
<dbReference type="Proteomes" id="UP000075320">
    <property type="component" value="Unassembled WGS sequence"/>
</dbReference>
<dbReference type="EMBL" id="LUKE01000001">
    <property type="protein sequence ID" value="KYG67256.1"/>
    <property type="molecule type" value="Genomic_DNA"/>
</dbReference>
<accession>A0A150WS95</accession>
<dbReference type="AlphaFoldDB" id="A0A150WS95"/>